<evidence type="ECO:0000313" key="2">
    <source>
        <dbReference type="Proteomes" id="UP000175989"/>
    </source>
</evidence>
<dbReference type="Proteomes" id="UP000175989">
    <property type="component" value="Unassembled WGS sequence"/>
</dbReference>
<sequence length="32" mass="3520">MRRLLDTCVVWLLSLLIVIAPSLLLAIGAIKD</sequence>
<proteinExistence type="predicted"/>
<name>A0A1E7WJ80_9BURK</name>
<dbReference type="EMBL" id="LROM01000090">
    <property type="protein sequence ID" value="OEZ98783.1"/>
    <property type="molecule type" value="Genomic_DNA"/>
</dbReference>
<gene>
    <name evidence="1" type="ORF">DUPY_29630</name>
</gene>
<comment type="caution">
    <text evidence="1">The sequence shown here is derived from an EMBL/GenBank/DDBJ whole genome shotgun (WGS) entry which is preliminary data.</text>
</comment>
<reference evidence="2" key="1">
    <citation type="journal article" date="2016" name="Front. Microbiol.">
        <title>Molecular Keys to the Janthinobacterium and Duganella spp. Interaction with the Plant Pathogen Fusarium graminearum.</title>
        <authorList>
            <person name="Haack F.S."/>
            <person name="Poehlein A."/>
            <person name="Kroger C."/>
            <person name="Voigt C.A."/>
            <person name="Piepenbring M."/>
            <person name="Bode H.B."/>
            <person name="Daniel R."/>
            <person name="Schafer W."/>
            <person name="Streit W.R."/>
        </authorList>
    </citation>
    <scope>NUCLEOTIDE SEQUENCE [LARGE SCALE GENOMIC DNA]</scope>
    <source>
        <strain evidence="2">T54</strain>
    </source>
</reference>
<keyword evidence="2" id="KW-1185">Reference proteome</keyword>
<evidence type="ECO:0000313" key="1">
    <source>
        <dbReference type="EMBL" id="OEZ98783.1"/>
    </source>
</evidence>
<organism evidence="1 2">
    <name type="scientific">Duganella phyllosphaerae</name>
    <dbReference type="NCBI Taxonomy" id="762836"/>
    <lineage>
        <taxon>Bacteria</taxon>
        <taxon>Pseudomonadati</taxon>
        <taxon>Pseudomonadota</taxon>
        <taxon>Betaproteobacteria</taxon>
        <taxon>Burkholderiales</taxon>
        <taxon>Oxalobacteraceae</taxon>
        <taxon>Telluria group</taxon>
        <taxon>Duganella</taxon>
    </lineage>
</organism>
<dbReference type="AlphaFoldDB" id="A0A1E7WJ80"/>
<accession>A0A1E7WJ80</accession>
<protein>
    <submittedName>
        <fullName evidence="1">Uncharacterized protein</fullName>
    </submittedName>
</protein>